<reference evidence="2 3" key="1">
    <citation type="journal article" date="2013" name="Fungal Biol.">
        <title>Analysis of microsatellite markers in the genome of the plant pathogen Ceratocystis fimbriata.</title>
        <authorList>
            <person name="Simpson M.C."/>
            <person name="Wilken P.M."/>
            <person name="Coetzee M.P."/>
            <person name="Wingfield M.J."/>
            <person name="Wingfield B.D."/>
        </authorList>
    </citation>
    <scope>NUCLEOTIDE SEQUENCE [LARGE SCALE GENOMIC DNA]</scope>
    <source>
        <strain evidence="2 3">CBS 114723</strain>
    </source>
</reference>
<feature type="region of interest" description="Disordered" evidence="1">
    <location>
        <begin position="356"/>
        <end position="437"/>
    </location>
</feature>
<evidence type="ECO:0000256" key="1">
    <source>
        <dbReference type="SAM" id="MobiDB-lite"/>
    </source>
</evidence>
<dbReference type="EMBL" id="APWK03000021">
    <property type="protein sequence ID" value="PHH54718.1"/>
    <property type="molecule type" value="Genomic_DNA"/>
</dbReference>
<feature type="compositionally biased region" description="Polar residues" evidence="1">
    <location>
        <begin position="356"/>
        <end position="376"/>
    </location>
</feature>
<dbReference type="AlphaFoldDB" id="A0A2C5X4I6"/>
<comment type="caution">
    <text evidence="2">The sequence shown here is derived from an EMBL/GenBank/DDBJ whole genome shotgun (WGS) entry which is preliminary data.</text>
</comment>
<keyword evidence="3" id="KW-1185">Reference proteome</keyword>
<dbReference type="STRING" id="1035309.A0A2C5X4I6"/>
<sequence length="461" mass="48865">MAANPGEENVATLFADVHYFYGDPAAKPRHHRFDKTSYVYLFEDASSRRARIEIANHVGTNDQDAVEGFLDLIHVGYSYRHSCMVSLAVGDTAGNHEWHLPTYDPQNQNKYHYKLHSLDIYFWTQNDALQFLNNLRRILPSSQIDVQDEPGPPSTAVSPIVRQLETTVISDAVYTTPASIPGPPPGVPSAVNSVASPLSITSTELATTIPATSAATTATTNPAPAFVPMAYNPAAPAAPEQHVTREKTPPPEDDSGVNPLATAMAVDYQQSPFTPGFRLPADHPAANGMASPGFAPIGMMGFAPPPHSGMNRIGTASSSSYISIPPPPPPPLLPSAQQIASVPGVMTSGTYNPSILPQNVVSSGQQHESQPHNVVPSTAPVAGSGLAPASTTEPAALISPPPTAGHPSQVQHQPQSQAEINPQFQSKPTTPSGGKLNLDAKAARLEKGVTGMLRKFEKKFG</sequence>
<proteinExistence type="predicted"/>
<gene>
    <name evidence="2" type="ORF">CFIMG_003609RA</name>
</gene>
<dbReference type="OrthoDB" id="5408296at2759"/>
<evidence type="ECO:0000313" key="3">
    <source>
        <dbReference type="Proteomes" id="UP000222788"/>
    </source>
</evidence>
<accession>A0A2C5X4I6</accession>
<protein>
    <recommendedName>
        <fullName evidence="4">RNA recognition motif-containing protein</fullName>
    </recommendedName>
</protein>
<feature type="compositionally biased region" description="Polar residues" evidence="1">
    <location>
        <begin position="418"/>
        <end position="432"/>
    </location>
</feature>
<reference evidence="2 3" key="2">
    <citation type="journal article" date="2013" name="IMA Fungus">
        <title>IMA Genome-F 1: Ceratocystis fimbriata: Draft nuclear genome sequence for the plant pathogen, Ceratocystis fimbriata.</title>
        <authorList>
            <person name="Wilken P.M."/>
            <person name="Steenkamp E.T."/>
            <person name="Wingfield M.J."/>
            <person name="de Beer Z.W."/>
            <person name="Wingfield B.D."/>
        </authorList>
    </citation>
    <scope>NUCLEOTIDE SEQUENCE [LARGE SCALE GENOMIC DNA]</scope>
    <source>
        <strain evidence="2 3">CBS 114723</strain>
    </source>
</reference>
<name>A0A2C5X4I6_9PEZI</name>
<evidence type="ECO:0008006" key="4">
    <source>
        <dbReference type="Google" id="ProtNLM"/>
    </source>
</evidence>
<evidence type="ECO:0000313" key="2">
    <source>
        <dbReference type="EMBL" id="PHH54718.1"/>
    </source>
</evidence>
<dbReference type="Proteomes" id="UP000222788">
    <property type="component" value="Unassembled WGS sequence"/>
</dbReference>
<organism evidence="2 3">
    <name type="scientific">Ceratocystis fimbriata CBS 114723</name>
    <dbReference type="NCBI Taxonomy" id="1035309"/>
    <lineage>
        <taxon>Eukaryota</taxon>
        <taxon>Fungi</taxon>
        <taxon>Dikarya</taxon>
        <taxon>Ascomycota</taxon>
        <taxon>Pezizomycotina</taxon>
        <taxon>Sordariomycetes</taxon>
        <taxon>Hypocreomycetidae</taxon>
        <taxon>Microascales</taxon>
        <taxon>Ceratocystidaceae</taxon>
        <taxon>Ceratocystis</taxon>
    </lineage>
</organism>
<feature type="compositionally biased region" description="Low complexity" evidence="1">
    <location>
        <begin position="406"/>
        <end position="417"/>
    </location>
</feature>